<keyword evidence="1" id="KW-0805">Transcription regulation</keyword>
<comment type="caution">
    <text evidence="5">The sequence shown here is derived from an EMBL/GenBank/DDBJ whole genome shotgun (WGS) entry which is preliminary data.</text>
</comment>
<evidence type="ECO:0000259" key="4">
    <source>
        <dbReference type="PROSITE" id="PS50937"/>
    </source>
</evidence>
<dbReference type="Proteomes" id="UP000306223">
    <property type="component" value="Unassembled WGS sequence"/>
</dbReference>
<proteinExistence type="predicted"/>
<dbReference type="InterPro" id="IPR047057">
    <property type="entry name" value="MerR_fam"/>
</dbReference>
<dbReference type="Gene3D" id="1.10.1660.10">
    <property type="match status" value="1"/>
</dbReference>
<keyword evidence="3" id="KW-0804">Transcription</keyword>
<evidence type="ECO:0000313" key="6">
    <source>
        <dbReference type="Proteomes" id="UP000306223"/>
    </source>
</evidence>
<evidence type="ECO:0000256" key="1">
    <source>
        <dbReference type="ARBA" id="ARBA00023015"/>
    </source>
</evidence>
<reference evidence="5 6" key="1">
    <citation type="submission" date="2019-04" db="EMBL/GenBank/DDBJ databases">
        <authorList>
            <person name="Li J."/>
        </authorList>
    </citation>
    <scope>NUCLEOTIDE SEQUENCE [LARGE SCALE GENOMIC DNA]</scope>
    <source>
        <strain evidence="5 6">CCTCC AB2016182</strain>
    </source>
</reference>
<dbReference type="RefSeq" id="WP_136856055.1">
    <property type="nucleotide sequence ID" value="NZ_SUNH01000008.1"/>
</dbReference>
<dbReference type="GO" id="GO:0003677">
    <property type="term" value="F:DNA binding"/>
    <property type="evidence" value="ECO:0007669"/>
    <property type="project" value="UniProtKB-KW"/>
</dbReference>
<keyword evidence="6" id="KW-1185">Reference proteome</keyword>
<evidence type="ECO:0000256" key="3">
    <source>
        <dbReference type="ARBA" id="ARBA00023163"/>
    </source>
</evidence>
<dbReference type="Pfam" id="PF09278">
    <property type="entry name" value="MerR-DNA-bind"/>
    <property type="match status" value="1"/>
</dbReference>
<sequence length="145" mass="15916">MLTIGKLGTSTGVKVPTIRYYEQIGLLPEAERSAGNQRLYTHKAHERLAFIRHARELGFSLEAIRDLLSLSDDPDQPCAAADAIAKAQLAEVESRLARLTALKTELERMVVQCAGDRISDCRVIEVLSDHSLCVSDHATNDDANS</sequence>
<organism evidence="5 6">
    <name type="scientific">Paracoccus hibiscisoli</name>
    <dbReference type="NCBI Taxonomy" id="2023261"/>
    <lineage>
        <taxon>Bacteria</taxon>
        <taxon>Pseudomonadati</taxon>
        <taxon>Pseudomonadota</taxon>
        <taxon>Alphaproteobacteria</taxon>
        <taxon>Rhodobacterales</taxon>
        <taxon>Paracoccaceae</taxon>
        <taxon>Paracoccus</taxon>
    </lineage>
</organism>
<dbReference type="PANTHER" id="PTHR30204:SF92">
    <property type="entry name" value="HTH-TYPE TRANSCRIPTIONAL REGULATOR ZNTR"/>
    <property type="match status" value="1"/>
</dbReference>
<feature type="domain" description="HTH merR-type" evidence="4">
    <location>
        <begin position="1"/>
        <end position="70"/>
    </location>
</feature>
<name>A0A4U0QU35_9RHOB</name>
<evidence type="ECO:0000313" key="5">
    <source>
        <dbReference type="EMBL" id="TJZ85623.1"/>
    </source>
</evidence>
<dbReference type="OrthoDB" id="9802944at2"/>
<dbReference type="PROSITE" id="PS50937">
    <property type="entry name" value="HTH_MERR_2"/>
    <property type="match status" value="1"/>
</dbReference>
<dbReference type="InterPro" id="IPR009061">
    <property type="entry name" value="DNA-bd_dom_put_sf"/>
</dbReference>
<dbReference type="InterPro" id="IPR015358">
    <property type="entry name" value="Tscrpt_reg_MerR_DNA-bd"/>
</dbReference>
<dbReference type="InterPro" id="IPR000551">
    <property type="entry name" value="MerR-type_HTH_dom"/>
</dbReference>
<dbReference type="GO" id="GO:0003700">
    <property type="term" value="F:DNA-binding transcription factor activity"/>
    <property type="evidence" value="ECO:0007669"/>
    <property type="project" value="InterPro"/>
</dbReference>
<dbReference type="SUPFAM" id="SSF46955">
    <property type="entry name" value="Putative DNA-binding domain"/>
    <property type="match status" value="1"/>
</dbReference>
<dbReference type="AlphaFoldDB" id="A0A4U0QU35"/>
<dbReference type="EMBL" id="SUNH01000008">
    <property type="protein sequence ID" value="TJZ85623.1"/>
    <property type="molecule type" value="Genomic_DNA"/>
</dbReference>
<dbReference type="Pfam" id="PF00376">
    <property type="entry name" value="MerR"/>
    <property type="match status" value="1"/>
</dbReference>
<dbReference type="CDD" id="cd04785">
    <property type="entry name" value="HTH_CadR-PbrR-like"/>
    <property type="match status" value="1"/>
</dbReference>
<evidence type="ECO:0000256" key="2">
    <source>
        <dbReference type="ARBA" id="ARBA00023125"/>
    </source>
</evidence>
<protein>
    <submittedName>
        <fullName evidence="5">MerR family transcriptional regulator</fullName>
    </submittedName>
</protein>
<dbReference type="PANTHER" id="PTHR30204">
    <property type="entry name" value="REDOX-CYCLING DRUG-SENSING TRANSCRIPTIONAL ACTIVATOR SOXR"/>
    <property type="match status" value="1"/>
</dbReference>
<dbReference type="SMART" id="SM00422">
    <property type="entry name" value="HTH_MERR"/>
    <property type="match status" value="1"/>
</dbReference>
<keyword evidence="2" id="KW-0238">DNA-binding</keyword>
<gene>
    <name evidence="5" type="ORF">FA740_07010</name>
</gene>
<dbReference type="PRINTS" id="PR00040">
    <property type="entry name" value="HTHMERR"/>
</dbReference>
<accession>A0A4U0QU35</accession>